<dbReference type="STRING" id="1802056.A2954_07665"/>
<comment type="caution">
    <text evidence="2">The sequence shown here is derived from an EMBL/GenBank/DDBJ whole genome shotgun (WGS) entry which is preliminary data.</text>
</comment>
<accession>A0A1F7I832</accession>
<sequence>MKYKINLISQKKEKSVDKIIYFVLNYLRYILVITQIIVIGVFFYRFKIDQEMVDLQEGVAQKKEIILVSQPLIKEAKKQALRLDEARSIVAKQTTFLAAMDYLLSLFPENLYLTKIRLAKNSISMVGYTQDPQSINNFLGKLKNEGKFKKILLKNIKKGEQGMEFTFEFSSYKISQPI</sequence>
<gene>
    <name evidence="2" type="ORF">A2954_07665</name>
</gene>
<protein>
    <recommendedName>
        <fullName evidence="4">Fimbrial assembly protein</fullName>
    </recommendedName>
</protein>
<keyword evidence="1" id="KW-1133">Transmembrane helix</keyword>
<keyword evidence="1" id="KW-0812">Transmembrane</keyword>
<dbReference type="AlphaFoldDB" id="A0A1F7I832"/>
<evidence type="ECO:0000256" key="1">
    <source>
        <dbReference type="SAM" id="Phobius"/>
    </source>
</evidence>
<reference evidence="2 3" key="1">
    <citation type="journal article" date="2016" name="Nat. Commun.">
        <title>Thousands of microbial genomes shed light on interconnected biogeochemical processes in an aquifer system.</title>
        <authorList>
            <person name="Anantharaman K."/>
            <person name="Brown C.T."/>
            <person name="Hug L.A."/>
            <person name="Sharon I."/>
            <person name="Castelle C.J."/>
            <person name="Probst A.J."/>
            <person name="Thomas B.C."/>
            <person name="Singh A."/>
            <person name="Wilkins M.J."/>
            <person name="Karaoz U."/>
            <person name="Brodie E.L."/>
            <person name="Williams K.H."/>
            <person name="Hubbard S.S."/>
            <person name="Banfield J.F."/>
        </authorList>
    </citation>
    <scope>NUCLEOTIDE SEQUENCE [LARGE SCALE GENOMIC DNA]</scope>
</reference>
<evidence type="ECO:0008006" key="4">
    <source>
        <dbReference type="Google" id="ProtNLM"/>
    </source>
</evidence>
<evidence type="ECO:0000313" key="2">
    <source>
        <dbReference type="EMBL" id="OGK39531.1"/>
    </source>
</evidence>
<dbReference type="PANTHER" id="PTHR40278">
    <property type="entry name" value="DNA UTILIZATION PROTEIN HOFN"/>
    <property type="match status" value="1"/>
</dbReference>
<dbReference type="InterPro" id="IPR052534">
    <property type="entry name" value="Extracell_DNA_Util/SecSys_Comp"/>
</dbReference>
<proteinExistence type="predicted"/>
<name>A0A1F7I832_9BACT</name>
<dbReference type="Pfam" id="PF05137">
    <property type="entry name" value="PilN"/>
    <property type="match status" value="1"/>
</dbReference>
<dbReference type="InterPro" id="IPR007813">
    <property type="entry name" value="PilN"/>
</dbReference>
<keyword evidence="1" id="KW-0472">Membrane</keyword>
<feature type="transmembrane region" description="Helical" evidence="1">
    <location>
        <begin position="20"/>
        <end position="44"/>
    </location>
</feature>
<dbReference type="EMBL" id="MGAG01000040">
    <property type="protein sequence ID" value="OGK39531.1"/>
    <property type="molecule type" value="Genomic_DNA"/>
</dbReference>
<evidence type="ECO:0000313" key="3">
    <source>
        <dbReference type="Proteomes" id="UP000177698"/>
    </source>
</evidence>
<dbReference type="Proteomes" id="UP000177698">
    <property type="component" value="Unassembled WGS sequence"/>
</dbReference>
<organism evidence="2 3">
    <name type="scientific">Candidatus Roizmanbacteria bacterium RIFCSPLOWO2_01_FULL_37_12</name>
    <dbReference type="NCBI Taxonomy" id="1802056"/>
    <lineage>
        <taxon>Bacteria</taxon>
        <taxon>Candidatus Roizmaniibacteriota</taxon>
    </lineage>
</organism>
<dbReference type="PANTHER" id="PTHR40278:SF1">
    <property type="entry name" value="DNA UTILIZATION PROTEIN HOFN"/>
    <property type="match status" value="1"/>
</dbReference>